<keyword evidence="3" id="KW-0560">Oxidoreductase</keyword>
<keyword evidence="5" id="KW-1185">Reference proteome</keyword>
<dbReference type="AlphaFoldDB" id="A0AAE0IKU9"/>
<accession>A0AAE0IKU9</accession>
<evidence type="ECO:0000313" key="5">
    <source>
        <dbReference type="Proteomes" id="UP001283341"/>
    </source>
</evidence>
<dbReference type="PANTHER" id="PTHR43669">
    <property type="entry name" value="5-KETO-D-GLUCONATE 5-REDUCTASE"/>
    <property type="match status" value="1"/>
</dbReference>
<dbReference type="GO" id="GO:0016491">
    <property type="term" value="F:oxidoreductase activity"/>
    <property type="evidence" value="ECO:0007669"/>
    <property type="project" value="UniProtKB-KW"/>
</dbReference>
<gene>
    <name evidence="4" type="ORF">B0H66DRAFT_168692</name>
</gene>
<organism evidence="4 5">
    <name type="scientific">Apodospora peruviana</name>
    <dbReference type="NCBI Taxonomy" id="516989"/>
    <lineage>
        <taxon>Eukaryota</taxon>
        <taxon>Fungi</taxon>
        <taxon>Dikarya</taxon>
        <taxon>Ascomycota</taxon>
        <taxon>Pezizomycotina</taxon>
        <taxon>Sordariomycetes</taxon>
        <taxon>Sordariomycetidae</taxon>
        <taxon>Sordariales</taxon>
        <taxon>Lasiosphaeriaceae</taxon>
        <taxon>Apodospora</taxon>
    </lineage>
</organism>
<reference evidence="4" key="2">
    <citation type="submission" date="2023-06" db="EMBL/GenBank/DDBJ databases">
        <authorList>
            <consortium name="Lawrence Berkeley National Laboratory"/>
            <person name="Haridas S."/>
            <person name="Hensen N."/>
            <person name="Bonometti L."/>
            <person name="Westerberg I."/>
            <person name="Brannstrom I.O."/>
            <person name="Guillou S."/>
            <person name="Cros-Aarteil S."/>
            <person name="Calhoun S."/>
            <person name="Kuo A."/>
            <person name="Mondo S."/>
            <person name="Pangilinan J."/>
            <person name="Riley R."/>
            <person name="Labutti K."/>
            <person name="Andreopoulos B."/>
            <person name="Lipzen A."/>
            <person name="Chen C."/>
            <person name="Yanf M."/>
            <person name="Daum C."/>
            <person name="Ng V."/>
            <person name="Clum A."/>
            <person name="Steindorff A."/>
            <person name="Ohm R."/>
            <person name="Martin F."/>
            <person name="Silar P."/>
            <person name="Natvig D."/>
            <person name="Lalanne C."/>
            <person name="Gautier V."/>
            <person name="Ament-Velasquez S.L."/>
            <person name="Kruys A."/>
            <person name="Hutchinson M.I."/>
            <person name="Powell A.J."/>
            <person name="Barry K."/>
            <person name="Miller A.N."/>
            <person name="Grigoriev I.V."/>
            <person name="Debuchy R."/>
            <person name="Gladieux P."/>
            <person name="Thoren M.H."/>
            <person name="Johannesson H."/>
        </authorList>
    </citation>
    <scope>NUCLEOTIDE SEQUENCE</scope>
    <source>
        <strain evidence="4">CBS 118394</strain>
    </source>
</reference>
<dbReference type="InterPro" id="IPR020904">
    <property type="entry name" value="Sc_DH/Rdtase_CS"/>
</dbReference>
<comment type="similarity">
    <text evidence="1">Belongs to the short-chain dehydrogenases/reductases (SDR) family.</text>
</comment>
<dbReference type="SUPFAM" id="SSF51735">
    <property type="entry name" value="NAD(P)-binding Rossmann-fold domains"/>
    <property type="match status" value="1"/>
</dbReference>
<sequence length="273" mass="29788">MPFPYKTVLITGATAGIGLALAERMIANGIFVIAVGRRKDRLDEFVAKHGAEKATGEAFDVSDLDAMPAWVTKITKTYPTLDCIVLNAGFQRTLDFTNPSAINLATFTSETTTNYLSPLHMIALFLPQLISRAPSPASIIFVSSGLAIIPFPRCANYSATKAALHSLVWTLRTQLSGPSSPHTHHIKIVELLPPAVQTELHPQQLDLVAAGHDRLGIPVDDYADETWADLVSDEEKDEIVHSAHRDRLGGVEDKRKEGYEGFCAMMRKLGAKV</sequence>
<dbReference type="Proteomes" id="UP001283341">
    <property type="component" value="Unassembled WGS sequence"/>
</dbReference>
<name>A0AAE0IKU9_9PEZI</name>
<dbReference type="InterPro" id="IPR036291">
    <property type="entry name" value="NAD(P)-bd_dom_sf"/>
</dbReference>
<keyword evidence="2" id="KW-0521">NADP</keyword>
<dbReference type="PRINTS" id="PR00081">
    <property type="entry name" value="GDHRDH"/>
</dbReference>
<reference evidence="4" key="1">
    <citation type="journal article" date="2023" name="Mol. Phylogenet. Evol.">
        <title>Genome-scale phylogeny and comparative genomics of the fungal order Sordariales.</title>
        <authorList>
            <person name="Hensen N."/>
            <person name="Bonometti L."/>
            <person name="Westerberg I."/>
            <person name="Brannstrom I.O."/>
            <person name="Guillou S."/>
            <person name="Cros-Aarteil S."/>
            <person name="Calhoun S."/>
            <person name="Haridas S."/>
            <person name="Kuo A."/>
            <person name="Mondo S."/>
            <person name="Pangilinan J."/>
            <person name="Riley R."/>
            <person name="LaButti K."/>
            <person name="Andreopoulos B."/>
            <person name="Lipzen A."/>
            <person name="Chen C."/>
            <person name="Yan M."/>
            <person name="Daum C."/>
            <person name="Ng V."/>
            <person name="Clum A."/>
            <person name="Steindorff A."/>
            <person name="Ohm R.A."/>
            <person name="Martin F."/>
            <person name="Silar P."/>
            <person name="Natvig D.O."/>
            <person name="Lalanne C."/>
            <person name="Gautier V."/>
            <person name="Ament-Velasquez S.L."/>
            <person name="Kruys A."/>
            <person name="Hutchinson M.I."/>
            <person name="Powell A.J."/>
            <person name="Barry K."/>
            <person name="Miller A.N."/>
            <person name="Grigoriev I.V."/>
            <person name="Debuchy R."/>
            <person name="Gladieux P."/>
            <person name="Hiltunen Thoren M."/>
            <person name="Johannesson H."/>
        </authorList>
    </citation>
    <scope>NUCLEOTIDE SEQUENCE</scope>
    <source>
        <strain evidence="4">CBS 118394</strain>
    </source>
</reference>
<comment type="caution">
    <text evidence="4">The sequence shown here is derived from an EMBL/GenBank/DDBJ whole genome shotgun (WGS) entry which is preliminary data.</text>
</comment>
<dbReference type="Pfam" id="PF00106">
    <property type="entry name" value="adh_short"/>
    <property type="match status" value="1"/>
</dbReference>
<dbReference type="Gene3D" id="3.40.50.720">
    <property type="entry name" value="NAD(P)-binding Rossmann-like Domain"/>
    <property type="match status" value="1"/>
</dbReference>
<evidence type="ECO:0000256" key="1">
    <source>
        <dbReference type="ARBA" id="ARBA00006484"/>
    </source>
</evidence>
<dbReference type="PROSITE" id="PS00061">
    <property type="entry name" value="ADH_SHORT"/>
    <property type="match status" value="1"/>
</dbReference>
<evidence type="ECO:0000256" key="2">
    <source>
        <dbReference type="ARBA" id="ARBA00022857"/>
    </source>
</evidence>
<dbReference type="EMBL" id="JAUEDM010000002">
    <property type="protein sequence ID" value="KAK3326768.1"/>
    <property type="molecule type" value="Genomic_DNA"/>
</dbReference>
<dbReference type="PANTHER" id="PTHR43669:SF11">
    <property type="entry name" value="SHORT-CHAIN DEHYDROGENASE_OXIDOREDUCTASE"/>
    <property type="match status" value="1"/>
</dbReference>
<evidence type="ECO:0000313" key="4">
    <source>
        <dbReference type="EMBL" id="KAK3326768.1"/>
    </source>
</evidence>
<dbReference type="InterPro" id="IPR002347">
    <property type="entry name" value="SDR_fam"/>
</dbReference>
<proteinExistence type="inferred from homology"/>
<evidence type="ECO:0000256" key="3">
    <source>
        <dbReference type="ARBA" id="ARBA00023002"/>
    </source>
</evidence>
<protein>
    <submittedName>
        <fullName evidence="4">Uncharacterized protein</fullName>
    </submittedName>
</protein>